<keyword evidence="4" id="KW-0804">Transcription</keyword>
<organism evidence="9 12">
    <name type="scientific">Achromobacter ruhlandii</name>
    <dbReference type="NCBI Taxonomy" id="72557"/>
    <lineage>
        <taxon>Bacteria</taxon>
        <taxon>Pseudomonadati</taxon>
        <taxon>Pseudomonadota</taxon>
        <taxon>Betaproteobacteria</taxon>
        <taxon>Burkholderiales</taxon>
        <taxon>Alcaligenaceae</taxon>
        <taxon>Achromobacter</taxon>
    </lineage>
</organism>
<evidence type="ECO:0000313" key="9">
    <source>
        <dbReference type="EMBL" id="NMU92061.1"/>
    </source>
</evidence>
<dbReference type="Proteomes" id="UP000494122">
    <property type="component" value="Unassembled WGS sequence"/>
</dbReference>
<feature type="DNA-binding region" description="H-T-H motif" evidence="5">
    <location>
        <begin position="28"/>
        <end position="47"/>
    </location>
</feature>
<dbReference type="SUPFAM" id="SSF48498">
    <property type="entry name" value="Tetracyclin repressor-like, C-terminal domain"/>
    <property type="match status" value="1"/>
</dbReference>
<reference evidence="9 12" key="1">
    <citation type="submission" date="2020-04" db="EMBL/GenBank/DDBJ databases">
        <title>Achromobacter ruhlandii genome sequencing and assembly.</title>
        <authorList>
            <person name="Martins R.C.R."/>
            <person name="Perdigao-Neto L.V."/>
            <person name="Levin A.S.S."/>
            <person name="Costa S.F."/>
        </authorList>
    </citation>
    <scope>NUCLEOTIDE SEQUENCE [LARGE SCALE GENOMIC DNA]</scope>
    <source>
        <strain evidence="9 12">9035ralo</strain>
    </source>
</reference>
<dbReference type="GO" id="GO:0003677">
    <property type="term" value="F:DNA binding"/>
    <property type="evidence" value="ECO:0007669"/>
    <property type="project" value="UniProtKB-UniRule"/>
</dbReference>
<name>A0A2M9GY20_9BURK</name>
<evidence type="ECO:0000313" key="11">
    <source>
        <dbReference type="Proteomes" id="UP000494161"/>
    </source>
</evidence>
<sequence length="196" mass="21563">MRTKDFEPDDVADAAMQVFWRRGYAATSVQDLVDGTGLGRGSLYNAFGSKQGLYEAALRRYHELTAANLDLLARPGNARERIGRLLDFIADDELREASRRGCLVANASLEMAGQDDVVAELVRRNFQRLEKALEKILAEGQANGEIDSGKSPRALARFIVTTIQGLRVVAKGSNARERRQWLGDVISVALGSIQKT</sequence>
<dbReference type="PROSITE" id="PS50977">
    <property type="entry name" value="HTH_TETR_2"/>
    <property type="match status" value="1"/>
</dbReference>
<dbReference type="PANTHER" id="PTHR47506:SF10">
    <property type="entry name" value="TRANSCRIPTIONAL REGULATORY PROTEIN"/>
    <property type="match status" value="1"/>
</dbReference>
<dbReference type="EMBL" id="CADILJ010000018">
    <property type="protein sequence ID" value="CAB3948046.1"/>
    <property type="molecule type" value="Genomic_DNA"/>
</dbReference>
<dbReference type="SUPFAM" id="SSF46689">
    <property type="entry name" value="Homeodomain-like"/>
    <property type="match status" value="1"/>
</dbReference>
<evidence type="ECO:0000313" key="7">
    <source>
        <dbReference type="EMBL" id="CAB3885673.1"/>
    </source>
</evidence>
<dbReference type="InterPro" id="IPR001647">
    <property type="entry name" value="HTH_TetR"/>
</dbReference>
<evidence type="ECO:0000256" key="1">
    <source>
        <dbReference type="ARBA" id="ARBA00022491"/>
    </source>
</evidence>
<dbReference type="RefSeq" id="WP_049077918.1">
    <property type="nucleotide sequence ID" value="NZ_CADIJL010000030.1"/>
</dbReference>
<accession>A0A2M9GY20</accession>
<keyword evidence="1" id="KW-0678">Repressor</keyword>
<evidence type="ECO:0000259" key="6">
    <source>
        <dbReference type="PROSITE" id="PS50977"/>
    </source>
</evidence>
<dbReference type="Pfam" id="PF16925">
    <property type="entry name" value="TetR_C_13"/>
    <property type="match status" value="1"/>
</dbReference>
<keyword evidence="2" id="KW-0805">Transcription regulation</keyword>
<gene>
    <name evidence="7" type="primary">comR_2</name>
    <name evidence="9" type="ORF">HGQ98_20600</name>
    <name evidence="7" type="ORF">LMG3328_03522</name>
    <name evidence="8" type="ORF">LMG7053_02585</name>
</gene>
<dbReference type="Gene3D" id="1.10.10.60">
    <property type="entry name" value="Homeodomain-like"/>
    <property type="match status" value="1"/>
</dbReference>
<dbReference type="Gene3D" id="1.10.357.10">
    <property type="entry name" value="Tetracycline Repressor, domain 2"/>
    <property type="match status" value="1"/>
</dbReference>
<proteinExistence type="predicted"/>
<dbReference type="InterPro" id="IPR036271">
    <property type="entry name" value="Tet_transcr_reg_TetR-rel_C_sf"/>
</dbReference>
<dbReference type="PROSITE" id="PS01081">
    <property type="entry name" value="HTH_TETR_1"/>
    <property type="match status" value="1"/>
</dbReference>
<evidence type="ECO:0000256" key="4">
    <source>
        <dbReference type="ARBA" id="ARBA00023163"/>
    </source>
</evidence>
<keyword evidence="3 5" id="KW-0238">DNA-binding</keyword>
<dbReference type="AlphaFoldDB" id="A0A2M9GY20"/>
<feature type="domain" description="HTH tetR-type" evidence="6">
    <location>
        <begin position="5"/>
        <end position="65"/>
    </location>
</feature>
<evidence type="ECO:0000256" key="2">
    <source>
        <dbReference type="ARBA" id="ARBA00023015"/>
    </source>
</evidence>
<dbReference type="PANTHER" id="PTHR47506">
    <property type="entry name" value="TRANSCRIPTIONAL REGULATORY PROTEIN"/>
    <property type="match status" value="1"/>
</dbReference>
<dbReference type="Pfam" id="PF00440">
    <property type="entry name" value="TetR_N"/>
    <property type="match status" value="1"/>
</dbReference>
<dbReference type="PRINTS" id="PR00455">
    <property type="entry name" value="HTHTETR"/>
</dbReference>
<evidence type="ECO:0000256" key="3">
    <source>
        <dbReference type="ARBA" id="ARBA00023125"/>
    </source>
</evidence>
<reference evidence="10 11" key="2">
    <citation type="submission" date="2020-04" db="EMBL/GenBank/DDBJ databases">
        <authorList>
            <person name="De Canck E."/>
        </authorList>
    </citation>
    <scope>NUCLEOTIDE SEQUENCE [LARGE SCALE GENOMIC DNA]</scope>
    <source>
        <strain evidence="7 10">LMG 3328</strain>
        <strain evidence="8 11">LMG 7053</strain>
    </source>
</reference>
<protein>
    <submittedName>
        <fullName evidence="7">HTH-type transcriptional repressor ComR</fullName>
    </submittedName>
    <submittedName>
        <fullName evidence="9">TetR/AcrR family transcriptional regulator</fullName>
    </submittedName>
</protein>
<dbReference type="EMBL" id="JABBZE010000292">
    <property type="protein sequence ID" value="NMU92061.1"/>
    <property type="molecule type" value="Genomic_DNA"/>
</dbReference>
<evidence type="ECO:0000313" key="12">
    <source>
        <dbReference type="Proteomes" id="UP000542405"/>
    </source>
</evidence>
<evidence type="ECO:0000313" key="8">
    <source>
        <dbReference type="EMBL" id="CAB3948046.1"/>
    </source>
</evidence>
<dbReference type="InterPro" id="IPR011075">
    <property type="entry name" value="TetR_C"/>
</dbReference>
<evidence type="ECO:0000313" key="10">
    <source>
        <dbReference type="Proteomes" id="UP000494122"/>
    </source>
</evidence>
<dbReference type="InterPro" id="IPR023772">
    <property type="entry name" value="DNA-bd_HTH_TetR-type_CS"/>
</dbReference>
<dbReference type="EMBL" id="CADILE010000010">
    <property type="protein sequence ID" value="CAB3885673.1"/>
    <property type="molecule type" value="Genomic_DNA"/>
</dbReference>
<keyword evidence="11" id="KW-1185">Reference proteome</keyword>
<dbReference type="GeneID" id="55561395"/>
<dbReference type="Proteomes" id="UP000494161">
    <property type="component" value="Unassembled WGS sequence"/>
</dbReference>
<dbReference type="InterPro" id="IPR009057">
    <property type="entry name" value="Homeodomain-like_sf"/>
</dbReference>
<evidence type="ECO:0000256" key="5">
    <source>
        <dbReference type="PROSITE-ProRule" id="PRU00335"/>
    </source>
</evidence>
<dbReference type="Proteomes" id="UP000542405">
    <property type="component" value="Unassembled WGS sequence"/>
</dbReference>